<organism evidence="7 8">
    <name type="scientific">Coilia grayii</name>
    <name type="common">Gray's grenadier anchovy</name>
    <dbReference type="NCBI Taxonomy" id="363190"/>
    <lineage>
        <taxon>Eukaryota</taxon>
        <taxon>Metazoa</taxon>
        <taxon>Chordata</taxon>
        <taxon>Craniata</taxon>
        <taxon>Vertebrata</taxon>
        <taxon>Euteleostomi</taxon>
        <taxon>Actinopterygii</taxon>
        <taxon>Neopterygii</taxon>
        <taxon>Teleostei</taxon>
        <taxon>Clupei</taxon>
        <taxon>Clupeiformes</taxon>
        <taxon>Clupeoidei</taxon>
        <taxon>Engraulidae</taxon>
        <taxon>Coilinae</taxon>
        <taxon>Coilia</taxon>
    </lineage>
</organism>
<name>A0ABD1KFC0_9TELE</name>
<evidence type="ECO:0000313" key="7">
    <source>
        <dbReference type="EMBL" id="KAL2097763.1"/>
    </source>
</evidence>
<keyword evidence="3 5" id="KW-0175">Coiled coil</keyword>
<accession>A0ABD1KFC0</accession>
<dbReference type="Gene3D" id="1.25.40.20">
    <property type="entry name" value="Ankyrin repeat-containing domain"/>
    <property type="match status" value="1"/>
</dbReference>
<dbReference type="Proteomes" id="UP001591681">
    <property type="component" value="Unassembled WGS sequence"/>
</dbReference>
<dbReference type="InterPro" id="IPR047184">
    <property type="entry name" value="KANK1-4"/>
</dbReference>
<protein>
    <submittedName>
        <fullName evidence="7">Uncharacterized protein</fullName>
    </submittedName>
</protein>
<evidence type="ECO:0000256" key="3">
    <source>
        <dbReference type="ARBA" id="ARBA00023054"/>
    </source>
</evidence>
<comment type="caution">
    <text evidence="7">The sequence shown here is derived from an EMBL/GenBank/DDBJ whole genome shotgun (WGS) entry which is preliminary data.</text>
</comment>
<feature type="region of interest" description="Disordered" evidence="6">
    <location>
        <begin position="254"/>
        <end position="275"/>
    </location>
</feature>
<dbReference type="Pfam" id="PF12075">
    <property type="entry name" value="KN_motif"/>
    <property type="match status" value="1"/>
</dbReference>
<keyword evidence="8" id="KW-1185">Reference proteome</keyword>
<dbReference type="Pfam" id="PF00023">
    <property type="entry name" value="Ank"/>
    <property type="match status" value="1"/>
</dbReference>
<dbReference type="EMBL" id="JBHFQA010000006">
    <property type="protein sequence ID" value="KAL2097763.1"/>
    <property type="molecule type" value="Genomic_DNA"/>
</dbReference>
<dbReference type="PANTHER" id="PTHR24168">
    <property type="entry name" value="KN MOTIF AND ANKYRIN REPEAT DOMAIN-CONTAINING"/>
    <property type="match status" value="1"/>
</dbReference>
<dbReference type="AlphaFoldDB" id="A0ABD1KFC0"/>
<feature type="compositionally biased region" description="Polar residues" evidence="6">
    <location>
        <begin position="562"/>
        <end position="593"/>
    </location>
</feature>
<feature type="coiled-coil region" evidence="5">
    <location>
        <begin position="321"/>
        <end position="355"/>
    </location>
</feature>
<evidence type="ECO:0000313" key="8">
    <source>
        <dbReference type="Proteomes" id="UP001591681"/>
    </source>
</evidence>
<keyword evidence="1" id="KW-0677">Repeat</keyword>
<reference evidence="7 8" key="1">
    <citation type="submission" date="2024-09" db="EMBL/GenBank/DDBJ databases">
        <title>A chromosome-level genome assembly of Gray's grenadier anchovy, Coilia grayii.</title>
        <authorList>
            <person name="Fu Z."/>
        </authorList>
    </citation>
    <scope>NUCLEOTIDE SEQUENCE [LARGE SCALE GENOMIC DNA]</scope>
    <source>
        <strain evidence="7">G4</strain>
        <tissue evidence="7">Muscle</tissue>
    </source>
</reference>
<dbReference type="PANTHER" id="PTHR24168:SF24">
    <property type="entry name" value="KN MOTIF AND ANKYRIN REPEAT DOMAIN-CONTAINING PROTEIN 4"/>
    <property type="match status" value="1"/>
</dbReference>
<feature type="region of interest" description="Disordered" evidence="6">
    <location>
        <begin position="379"/>
        <end position="413"/>
    </location>
</feature>
<evidence type="ECO:0000256" key="2">
    <source>
        <dbReference type="ARBA" id="ARBA00023043"/>
    </source>
</evidence>
<dbReference type="SMART" id="SM00248">
    <property type="entry name" value="ANK"/>
    <property type="match status" value="4"/>
</dbReference>
<sequence>MNGNSKRLPSYSVETPYGFHLDLDFLKYVDDIEKGNTLRRVPVQRRNRPSSASALVHNRSLPGYGRLHGPSQWSSIGSLWPKSRTIDACARHPSTPYRSLTNAQLEEERAFDEQPLGLYVRPNLLRTSSLPATVLQRKHSESNDDPTSPRGSRDHLLPENGSSDDVFSDSSRAAVGGMGTAAMLQRLTGALQRVGELEEEIRVIPELRAQICILQEERERLLMRLHSDAQNNHETTQPGPTANGQLRASMGGLADWGNGHSSGRGSGTLEDQEEDWMSRELKRLEEKVKASSVQVETEVFMSSGRGSACSRLGQRTEHQPVEALQKRLAHLEQRLRESEKELQVARTMLQDQVTETRLKDKRIEELTNNNTDIWVKMESSEQQQGLSRNKDVSESTPREWRVAEEGGSRQEVEAPVDVSHHVGRVRKLLQEQWQCLSGGQTSDGVPADRLPPRASFIQEELVRLVDTLASYVAQAGTEGKLFVPKADTSALREGDGVKDEPISSARASHSNKSISSGPSDWKEASVVGASHPLEETHASEDLEKIRHQNTENTKHETKGAQDLQTQPKPQRESTPSAAQQEMTDRQPNSNGQQERVEHQQQPGMEVKGVEEAFIVACLYLKDHMDEMANLNDDMRQALTVVFQQWFQVAAEEDSSSHTVALYLGRVREGAPSLLQFLVNLADDNGNTALHYSVSHSNFSIVQTLLNTGVCDVDMRNKAGYTSIMLASLTAASSPQDLEVVRQLLQRGDVNVQAGQAGQTALHLAARHGRRLIVPLLLAVGADANAQDRAGSTALMLACERDHCDIAAILLQQADCDLALTDREGRSALSIALKASYTDLVNLLQAHMAS</sequence>
<feature type="compositionally biased region" description="Polar residues" evidence="6">
    <location>
        <begin position="160"/>
        <end position="171"/>
    </location>
</feature>
<feature type="compositionally biased region" description="Basic and acidic residues" evidence="6">
    <location>
        <begin position="491"/>
        <end position="501"/>
    </location>
</feature>
<dbReference type="SUPFAM" id="SSF48403">
    <property type="entry name" value="Ankyrin repeat"/>
    <property type="match status" value="1"/>
</dbReference>
<feature type="region of interest" description="Disordered" evidence="6">
    <location>
        <begin position="491"/>
        <end position="525"/>
    </location>
</feature>
<dbReference type="InterPro" id="IPR021939">
    <property type="entry name" value="KN_motif"/>
</dbReference>
<evidence type="ECO:0000256" key="6">
    <source>
        <dbReference type="SAM" id="MobiDB-lite"/>
    </source>
</evidence>
<feature type="compositionally biased region" description="Basic and acidic residues" evidence="6">
    <location>
        <begin position="550"/>
        <end position="559"/>
    </location>
</feature>
<keyword evidence="2 4" id="KW-0040">ANK repeat</keyword>
<gene>
    <name evidence="7" type="ORF">ACEWY4_006970</name>
</gene>
<feature type="compositionally biased region" description="Polar residues" evidence="6">
    <location>
        <begin position="505"/>
        <end position="518"/>
    </location>
</feature>
<proteinExistence type="predicted"/>
<evidence type="ECO:0000256" key="4">
    <source>
        <dbReference type="PROSITE-ProRule" id="PRU00023"/>
    </source>
</evidence>
<feature type="region of interest" description="Disordered" evidence="6">
    <location>
        <begin position="550"/>
        <end position="604"/>
    </location>
</feature>
<feature type="repeat" description="ANK" evidence="4">
    <location>
        <begin position="684"/>
        <end position="709"/>
    </location>
</feature>
<dbReference type="InterPro" id="IPR002110">
    <property type="entry name" value="Ankyrin_rpt"/>
</dbReference>
<dbReference type="PROSITE" id="PS50297">
    <property type="entry name" value="ANK_REP_REGION"/>
    <property type="match status" value="2"/>
</dbReference>
<dbReference type="Pfam" id="PF12796">
    <property type="entry name" value="Ank_2"/>
    <property type="match status" value="1"/>
</dbReference>
<dbReference type="PROSITE" id="PS50088">
    <property type="entry name" value="ANK_REPEAT"/>
    <property type="match status" value="2"/>
</dbReference>
<feature type="repeat" description="ANK" evidence="4">
    <location>
        <begin position="756"/>
        <end position="788"/>
    </location>
</feature>
<dbReference type="InterPro" id="IPR036770">
    <property type="entry name" value="Ankyrin_rpt-contain_sf"/>
</dbReference>
<evidence type="ECO:0000256" key="5">
    <source>
        <dbReference type="SAM" id="Coils"/>
    </source>
</evidence>
<feature type="compositionally biased region" description="Basic and acidic residues" evidence="6">
    <location>
        <begin position="388"/>
        <end position="412"/>
    </location>
</feature>
<evidence type="ECO:0000256" key="1">
    <source>
        <dbReference type="ARBA" id="ARBA00022737"/>
    </source>
</evidence>
<feature type="region of interest" description="Disordered" evidence="6">
    <location>
        <begin position="133"/>
        <end position="172"/>
    </location>
</feature>